<dbReference type="RefSeq" id="WP_035193302.1">
    <property type="nucleotide sequence ID" value="NZ_JJRY01000002.1"/>
</dbReference>
<accession>A0A072NPT9</accession>
<dbReference type="OrthoDB" id="2079081at2"/>
<sequence length="283" mass="31851">MELTYINANGRSITLKQSRPYFLTKIDGTGNIRQTVNTFKAPDQDGAFYISSTLDMRNIILEGTVLADTPEDAYARRQLFLKIFSPKLNGTLVYRDRQIACVVEEAGFTVSTRQRIPNFFVSLLCPSPFFETLDEVREELASWIPLLEFELEIPESGMEFGMRQPSQIITVENIGDVSCGYEIVFQALGTVTNPELLNIDTGEYIRLLTTMNAGDELRVYTHFAGKRVVSVNGTVVTNAFSLLDTDSVFFQLAPGINTLRYDASVNMELLEVSIYYRPQFLGV</sequence>
<dbReference type="PATRIC" id="fig|1348973.3.peg.654"/>
<dbReference type="Pfam" id="PF22768">
    <property type="entry name" value="SPP1_Dit"/>
    <property type="match status" value="1"/>
</dbReference>
<dbReference type="Gene3D" id="2.60.120.860">
    <property type="match status" value="1"/>
</dbReference>
<feature type="domain" description="Siphovirus-type tail component RIFT-related" evidence="1">
    <location>
        <begin position="9"/>
        <end position="125"/>
    </location>
</feature>
<dbReference type="Pfam" id="PF05709">
    <property type="entry name" value="Sipho_tail"/>
    <property type="match status" value="1"/>
</dbReference>
<protein>
    <submittedName>
        <fullName evidence="3">Phage tail protein</fullName>
    </submittedName>
</protein>
<dbReference type="Proteomes" id="UP000027936">
    <property type="component" value="Unassembled WGS sequence"/>
</dbReference>
<evidence type="ECO:0000313" key="3">
    <source>
        <dbReference type="EMBL" id="KEF39664.1"/>
    </source>
</evidence>
<dbReference type="Gene3D" id="2.40.30.200">
    <property type="match status" value="1"/>
</dbReference>
<evidence type="ECO:0000259" key="1">
    <source>
        <dbReference type="Pfam" id="PF05709"/>
    </source>
</evidence>
<dbReference type="InterPro" id="IPR008841">
    <property type="entry name" value="Siphovirus-type_tail_N"/>
</dbReference>
<feature type="domain" description="Siphovirus-type tail component C-terminal" evidence="2">
    <location>
        <begin position="175"/>
        <end position="280"/>
    </location>
</feature>
<dbReference type="EMBL" id="JJRY01000002">
    <property type="protein sequence ID" value="KEF39664.1"/>
    <property type="molecule type" value="Genomic_DNA"/>
</dbReference>
<name>A0A072NPT9_SCHAZ</name>
<dbReference type="AlphaFoldDB" id="A0A072NPT9"/>
<organism evidence="3 4">
    <name type="scientific">Schinkia azotoformans MEV2011</name>
    <dbReference type="NCBI Taxonomy" id="1348973"/>
    <lineage>
        <taxon>Bacteria</taxon>
        <taxon>Bacillati</taxon>
        <taxon>Bacillota</taxon>
        <taxon>Bacilli</taxon>
        <taxon>Bacillales</taxon>
        <taxon>Bacillaceae</taxon>
        <taxon>Calidifontibacillus/Schinkia group</taxon>
        <taxon>Schinkia</taxon>
    </lineage>
</organism>
<proteinExistence type="predicted"/>
<reference evidence="3 4" key="1">
    <citation type="submission" date="2014-04" db="EMBL/GenBank/DDBJ databases">
        <title>Draft genome sequence of Bacillus azotoformans MEV2011, a (co-) denitrifying strain unable to grow in the presence of oxygen.</title>
        <authorList>
            <person name="Nielsen M."/>
            <person name="Schreiber L."/>
            <person name="Finster K."/>
            <person name="Schramm A."/>
        </authorList>
    </citation>
    <scope>NUCLEOTIDE SEQUENCE [LARGE SCALE GENOMIC DNA]</scope>
    <source>
        <strain evidence="3 4">MEV2011</strain>
    </source>
</reference>
<evidence type="ECO:0000313" key="4">
    <source>
        <dbReference type="Proteomes" id="UP000027936"/>
    </source>
</evidence>
<evidence type="ECO:0000259" key="2">
    <source>
        <dbReference type="Pfam" id="PF22768"/>
    </source>
</evidence>
<dbReference type="InterPro" id="IPR054738">
    <property type="entry name" value="Siphovirus-type_tail_C"/>
</dbReference>
<comment type="caution">
    <text evidence="3">The sequence shown here is derived from an EMBL/GenBank/DDBJ whole genome shotgun (WGS) entry which is preliminary data.</text>
</comment>
<gene>
    <name evidence="3" type="ORF">M670_00685</name>
</gene>